<evidence type="ECO:0000313" key="3">
    <source>
        <dbReference type="Proteomes" id="UP001589814"/>
    </source>
</evidence>
<comment type="caution">
    <text evidence="2">The sequence shown here is derived from an EMBL/GenBank/DDBJ whole genome shotgun (WGS) entry which is preliminary data.</text>
</comment>
<proteinExistence type="predicted"/>
<sequence>MTQYESLTVALARLESAMRAGDLWKQPSPAPAAFESQQPFCVDTMEMGQWLRFVMVPRLQALMDANRPLPDNAEITPAAELYLKEQRTSVRLPILEALRDVDSVLVSGALRETPQ</sequence>
<dbReference type="EMBL" id="JBHLVX010000068">
    <property type="protein sequence ID" value="MFC0269828.1"/>
    <property type="molecule type" value="Genomic_DNA"/>
</dbReference>
<dbReference type="InterPro" id="IPR023376">
    <property type="entry name" value="YqcC-like_dom"/>
</dbReference>
<evidence type="ECO:0000259" key="1">
    <source>
        <dbReference type="Pfam" id="PF04287"/>
    </source>
</evidence>
<dbReference type="SUPFAM" id="SSF158452">
    <property type="entry name" value="YqcC-like"/>
    <property type="match status" value="1"/>
</dbReference>
<dbReference type="InterPro" id="IPR007384">
    <property type="entry name" value="UCP006257"/>
</dbReference>
<gene>
    <name evidence="2" type="ORF">ACFFHW_17840</name>
</gene>
<dbReference type="PANTHER" id="PTHR39586">
    <property type="entry name" value="CYTOPLASMIC PROTEIN-RELATED"/>
    <property type="match status" value="1"/>
</dbReference>
<dbReference type="Gene3D" id="1.20.1440.40">
    <property type="entry name" value="YqcC-like"/>
    <property type="match status" value="1"/>
</dbReference>
<dbReference type="RefSeq" id="WP_033195835.1">
    <property type="nucleotide sequence ID" value="NZ_JBHLVX010000068.1"/>
</dbReference>
<reference evidence="2 3" key="1">
    <citation type="submission" date="2024-09" db="EMBL/GenBank/DDBJ databases">
        <authorList>
            <person name="Sun Q."/>
            <person name="Mori K."/>
        </authorList>
    </citation>
    <scope>NUCLEOTIDE SEQUENCE [LARGE SCALE GENOMIC DNA]</scope>
    <source>
        <strain evidence="2 3">CCM 7415</strain>
    </source>
</reference>
<protein>
    <submittedName>
        <fullName evidence="2">YqcC family protein</fullName>
    </submittedName>
</protein>
<dbReference type="Pfam" id="PF04287">
    <property type="entry name" value="DUF446"/>
    <property type="match status" value="1"/>
</dbReference>
<name>A0ABV6G819_9GAMM</name>
<feature type="domain" description="YqcC-like" evidence="1">
    <location>
        <begin position="9"/>
        <end position="103"/>
    </location>
</feature>
<dbReference type="InterPro" id="IPR036814">
    <property type="entry name" value="YqcC-like_sf"/>
</dbReference>
<organism evidence="2 3">
    <name type="scientific">Kushneria aurantia</name>
    <dbReference type="NCBI Taxonomy" id="504092"/>
    <lineage>
        <taxon>Bacteria</taxon>
        <taxon>Pseudomonadati</taxon>
        <taxon>Pseudomonadota</taxon>
        <taxon>Gammaproteobacteria</taxon>
        <taxon>Oceanospirillales</taxon>
        <taxon>Halomonadaceae</taxon>
        <taxon>Kushneria</taxon>
    </lineage>
</organism>
<accession>A0ABV6G819</accession>
<evidence type="ECO:0000313" key="2">
    <source>
        <dbReference type="EMBL" id="MFC0269828.1"/>
    </source>
</evidence>
<keyword evidence="3" id="KW-1185">Reference proteome</keyword>
<dbReference type="PANTHER" id="PTHR39586:SF1">
    <property type="entry name" value="CYTOPLASMIC PROTEIN"/>
    <property type="match status" value="1"/>
</dbReference>
<dbReference type="Proteomes" id="UP001589814">
    <property type="component" value="Unassembled WGS sequence"/>
</dbReference>